<evidence type="ECO:0000256" key="1">
    <source>
        <dbReference type="ARBA" id="ARBA00004117"/>
    </source>
</evidence>
<dbReference type="InterPro" id="IPR023087">
    <property type="entry name" value="Flg_Motor_Flig_C"/>
</dbReference>
<evidence type="ECO:0000256" key="9">
    <source>
        <dbReference type="ARBA" id="ARBA00023143"/>
    </source>
</evidence>
<gene>
    <name evidence="14" type="ORF">LZA78_05385</name>
</gene>
<keyword evidence="7" id="KW-0283">Flagellar rotation</keyword>
<evidence type="ECO:0000256" key="5">
    <source>
        <dbReference type="ARBA" id="ARBA00022475"/>
    </source>
</evidence>
<keyword evidence="15" id="KW-1185">Reference proteome</keyword>
<name>A0ABS8YZ01_9RHOB</name>
<keyword evidence="5" id="KW-1003">Cell membrane</keyword>
<proteinExistence type="inferred from homology"/>
<evidence type="ECO:0000259" key="11">
    <source>
        <dbReference type="Pfam" id="PF01706"/>
    </source>
</evidence>
<dbReference type="InterPro" id="IPR000090">
    <property type="entry name" value="Flg_Motor_Flig"/>
</dbReference>
<evidence type="ECO:0000256" key="10">
    <source>
        <dbReference type="ARBA" id="ARBA00025598"/>
    </source>
</evidence>
<dbReference type="Pfam" id="PF14842">
    <property type="entry name" value="FliG_N"/>
    <property type="match status" value="1"/>
</dbReference>
<dbReference type="Pfam" id="PF14841">
    <property type="entry name" value="FliG_M"/>
    <property type="match status" value="1"/>
</dbReference>
<evidence type="ECO:0000256" key="7">
    <source>
        <dbReference type="ARBA" id="ARBA00022779"/>
    </source>
</evidence>
<evidence type="ECO:0000256" key="8">
    <source>
        <dbReference type="ARBA" id="ARBA00023136"/>
    </source>
</evidence>
<keyword evidence="14" id="KW-0969">Cilium</keyword>
<feature type="domain" description="Flagellar motor switch protein FliG N-terminal" evidence="13">
    <location>
        <begin position="19"/>
        <end position="122"/>
    </location>
</feature>
<sequence>MTQIDPAAPPEKARAGAVKLSKQQKAAIIVRLLSSEGARLPLAQLSEDQQTILTEQIAALSLIGKDTLREVVEEFCAEIGAVGLAFPGGLEGALSLLDGQISVSAASRLRRIAAASPSADPWERIAALPSEAIEPLLQAESAEVCAVVLSKLSVPKAAEVLGKLPGDKARRVAYLVSLTGNVAPETVRRIGLALLQQLDAVPPKAFVSGPVERVGAILNHAAAGTRDDVLSGLDEQDAAFAEQVRKAIFTFANIPARIEPRDIPKILRAVEQPRLVTALTAAGAEDPSASFILANISQRMAATLREEIEARGSVKPRDAEEAMAAVVAAIRTLQMAGEITLITPEEE</sequence>
<protein>
    <recommendedName>
        <fullName evidence="4">Flagellar motor switch protein FliG</fullName>
    </recommendedName>
</protein>
<comment type="similarity">
    <text evidence="3">Belongs to the FliG family.</text>
</comment>
<feature type="domain" description="Flagellar motor switch protein FliG middle" evidence="12">
    <location>
        <begin position="132"/>
        <end position="202"/>
    </location>
</feature>
<dbReference type="Pfam" id="PF01706">
    <property type="entry name" value="FliG_C"/>
    <property type="match status" value="1"/>
</dbReference>
<evidence type="ECO:0000256" key="2">
    <source>
        <dbReference type="ARBA" id="ARBA00004413"/>
    </source>
</evidence>
<dbReference type="Gene3D" id="1.10.220.30">
    <property type="match status" value="3"/>
</dbReference>
<evidence type="ECO:0000259" key="12">
    <source>
        <dbReference type="Pfam" id="PF14841"/>
    </source>
</evidence>
<evidence type="ECO:0000259" key="13">
    <source>
        <dbReference type="Pfam" id="PF14842"/>
    </source>
</evidence>
<feature type="domain" description="Flagellar motor switch protein FliG C-terminal" evidence="11">
    <location>
        <begin position="232"/>
        <end position="341"/>
    </location>
</feature>
<evidence type="ECO:0000256" key="6">
    <source>
        <dbReference type="ARBA" id="ARBA00022500"/>
    </source>
</evidence>
<comment type="function">
    <text evidence="10">FliG is one of three proteins (FliG, FliN, FliM) that forms the rotor-mounted switch complex (C ring), located at the base of the basal body. This complex interacts with the CheY and CheZ chemotaxis proteins, in addition to contacting components of the motor that determine the direction of flagellar rotation.</text>
</comment>
<keyword evidence="8" id="KW-0472">Membrane</keyword>
<evidence type="ECO:0000313" key="14">
    <source>
        <dbReference type="EMBL" id="MCE5972905.1"/>
    </source>
</evidence>
<evidence type="ECO:0000313" key="15">
    <source>
        <dbReference type="Proteomes" id="UP001521181"/>
    </source>
</evidence>
<organism evidence="14 15">
    <name type="scientific">Rhodobacter flavimaris</name>
    <dbReference type="NCBI Taxonomy" id="2907145"/>
    <lineage>
        <taxon>Bacteria</taxon>
        <taxon>Pseudomonadati</taxon>
        <taxon>Pseudomonadota</taxon>
        <taxon>Alphaproteobacteria</taxon>
        <taxon>Rhodobacterales</taxon>
        <taxon>Rhodobacter group</taxon>
        <taxon>Rhodobacter</taxon>
    </lineage>
</organism>
<dbReference type="InterPro" id="IPR011002">
    <property type="entry name" value="FliG_a-hlx"/>
</dbReference>
<dbReference type="PANTHER" id="PTHR30534">
    <property type="entry name" value="FLAGELLAR MOTOR SWITCH PROTEIN FLIG"/>
    <property type="match status" value="1"/>
</dbReference>
<comment type="subcellular location">
    <subcellularLocation>
        <location evidence="1">Bacterial flagellum basal body</location>
    </subcellularLocation>
    <subcellularLocation>
        <location evidence="2">Cell membrane</location>
        <topology evidence="2">Peripheral membrane protein</topology>
        <orientation evidence="2">Cytoplasmic side</orientation>
    </subcellularLocation>
</comment>
<evidence type="ECO:0000256" key="4">
    <source>
        <dbReference type="ARBA" id="ARBA00021870"/>
    </source>
</evidence>
<keyword evidence="6" id="KW-0145">Chemotaxis</keyword>
<dbReference type="InterPro" id="IPR032779">
    <property type="entry name" value="FliG_M"/>
</dbReference>
<dbReference type="PANTHER" id="PTHR30534:SF0">
    <property type="entry name" value="FLAGELLAR MOTOR SWITCH PROTEIN FLIG"/>
    <property type="match status" value="1"/>
</dbReference>
<comment type="caution">
    <text evidence="14">The sequence shown here is derived from an EMBL/GenBank/DDBJ whole genome shotgun (WGS) entry which is preliminary data.</text>
</comment>
<reference evidence="14 15" key="1">
    <citation type="submission" date="2021-12" db="EMBL/GenBank/DDBJ databases">
        <title>Sinirhodobacter sp. WL0062 is a bacterium isolated from seawater.</title>
        <authorList>
            <person name="Wang L."/>
            <person name="He W."/>
            <person name="Zhang D.-F."/>
        </authorList>
    </citation>
    <scope>NUCLEOTIDE SEQUENCE [LARGE SCALE GENOMIC DNA]</scope>
    <source>
        <strain evidence="14 15">WL0062</strain>
    </source>
</reference>
<dbReference type="SUPFAM" id="SSF48029">
    <property type="entry name" value="FliG"/>
    <property type="match status" value="2"/>
</dbReference>
<dbReference type="PRINTS" id="PR00954">
    <property type="entry name" value="FLGMOTORFLIG"/>
</dbReference>
<accession>A0ABS8YZ01</accession>
<keyword evidence="14" id="KW-0966">Cell projection</keyword>
<keyword evidence="14" id="KW-0282">Flagellum</keyword>
<evidence type="ECO:0000256" key="3">
    <source>
        <dbReference type="ARBA" id="ARBA00010299"/>
    </source>
</evidence>
<dbReference type="InterPro" id="IPR028263">
    <property type="entry name" value="FliG_N"/>
</dbReference>
<dbReference type="EMBL" id="JAJUOS010000003">
    <property type="protein sequence ID" value="MCE5972905.1"/>
    <property type="molecule type" value="Genomic_DNA"/>
</dbReference>
<keyword evidence="9" id="KW-0975">Bacterial flagellum</keyword>
<dbReference type="Proteomes" id="UP001521181">
    <property type="component" value="Unassembled WGS sequence"/>
</dbReference>